<sequence>MLAIEGWDDKNRGSRPNGKMLAIENGYRSENANALAIEDRSWAPENANPLAIEDQSRASAYASRRSGHSNAIILAKPEDNDSSTFGVTRYSRSAKTFGTKSRQGRDPTMYIPGQEDKPDPEHSQILRITEGRDPTMYIPGIDDKPDPHFEGVWFSDNDMSRGEYEDTFSKPRREPTMYVDGLRHDEEPSLRVMRDPTMYIGDMDRWDNGASRSSSLIPYATEVENGVQGVDYDTSNNKSSASNVSYYEKDKSESHRESSVAGTKASKRSKKSKTSKYSKSSYGSG</sequence>
<protein>
    <submittedName>
        <fullName evidence="2">Uncharacterized protein</fullName>
    </submittedName>
</protein>
<feature type="compositionally biased region" description="Basic and acidic residues" evidence="1">
    <location>
        <begin position="114"/>
        <end position="133"/>
    </location>
</feature>
<name>A0ABD3RZ49_9STRA</name>
<feature type="region of interest" description="Disordered" evidence="1">
    <location>
        <begin position="95"/>
        <end position="175"/>
    </location>
</feature>
<feature type="compositionally biased region" description="Basic residues" evidence="1">
    <location>
        <begin position="265"/>
        <end position="276"/>
    </location>
</feature>
<dbReference type="AlphaFoldDB" id="A0ABD3RZ49"/>
<dbReference type="EMBL" id="JALLPB020000102">
    <property type="protein sequence ID" value="KAL3817500.1"/>
    <property type="molecule type" value="Genomic_DNA"/>
</dbReference>
<proteinExistence type="predicted"/>
<evidence type="ECO:0000313" key="3">
    <source>
        <dbReference type="Proteomes" id="UP001530377"/>
    </source>
</evidence>
<dbReference type="Proteomes" id="UP001530377">
    <property type="component" value="Unassembled WGS sequence"/>
</dbReference>
<reference evidence="2 3" key="1">
    <citation type="submission" date="2024-10" db="EMBL/GenBank/DDBJ databases">
        <title>Updated reference genomes for cyclostephanoid diatoms.</title>
        <authorList>
            <person name="Roberts W.R."/>
            <person name="Alverson A.J."/>
        </authorList>
    </citation>
    <scope>NUCLEOTIDE SEQUENCE [LARGE SCALE GENOMIC DNA]</scope>
    <source>
        <strain evidence="2 3">AJA228-03</strain>
    </source>
</reference>
<feature type="compositionally biased region" description="Polar residues" evidence="1">
    <location>
        <begin position="233"/>
        <end position="245"/>
    </location>
</feature>
<feature type="compositionally biased region" description="Basic and acidic residues" evidence="1">
    <location>
        <begin position="158"/>
        <end position="175"/>
    </location>
</feature>
<keyword evidence="3" id="KW-1185">Reference proteome</keyword>
<comment type="caution">
    <text evidence="2">The sequence shown here is derived from an EMBL/GenBank/DDBJ whole genome shotgun (WGS) entry which is preliminary data.</text>
</comment>
<gene>
    <name evidence="2" type="ORF">ACHAXA_007090</name>
</gene>
<organism evidence="2 3">
    <name type="scientific">Cyclostephanos tholiformis</name>
    <dbReference type="NCBI Taxonomy" id="382380"/>
    <lineage>
        <taxon>Eukaryota</taxon>
        <taxon>Sar</taxon>
        <taxon>Stramenopiles</taxon>
        <taxon>Ochrophyta</taxon>
        <taxon>Bacillariophyta</taxon>
        <taxon>Coscinodiscophyceae</taxon>
        <taxon>Thalassiosirophycidae</taxon>
        <taxon>Stephanodiscales</taxon>
        <taxon>Stephanodiscaceae</taxon>
        <taxon>Cyclostephanos</taxon>
    </lineage>
</organism>
<evidence type="ECO:0000256" key="1">
    <source>
        <dbReference type="SAM" id="MobiDB-lite"/>
    </source>
</evidence>
<feature type="compositionally biased region" description="Basic and acidic residues" evidence="1">
    <location>
        <begin position="247"/>
        <end position="258"/>
    </location>
</feature>
<evidence type="ECO:0000313" key="2">
    <source>
        <dbReference type="EMBL" id="KAL3817500.1"/>
    </source>
</evidence>
<accession>A0ABD3RZ49</accession>
<feature type="region of interest" description="Disordered" evidence="1">
    <location>
        <begin position="227"/>
        <end position="285"/>
    </location>
</feature>